<dbReference type="eggNOG" id="arCOG03514">
    <property type="taxonomic scope" value="Archaea"/>
</dbReference>
<evidence type="ECO:0000256" key="1">
    <source>
        <dbReference type="SAM" id="MobiDB-lite"/>
    </source>
</evidence>
<dbReference type="AlphaFoldDB" id="Q2FMM9"/>
<evidence type="ECO:0000313" key="5">
    <source>
        <dbReference type="Proteomes" id="UP000001941"/>
    </source>
</evidence>
<evidence type="ECO:0000259" key="3">
    <source>
        <dbReference type="Pfam" id="PF13751"/>
    </source>
</evidence>
<dbReference type="Pfam" id="PF13751">
    <property type="entry name" value="DDE_Tnp_1_6"/>
    <property type="match status" value="1"/>
</dbReference>
<dbReference type="Pfam" id="PF05598">
    <property type="entry name" value="DUF772"/>
    <property type="match status" value="1"/>
</dbReference>
<dbReference type="PANTHER" id="PTHR33408:SF2">
    <property type="entry name" value="TRANSPOSASE DDE DOMAIN-CONTAINING PROTEIN"/>
    <property type="match status" value="1"/>
</dbReference>
<feature type="compositionally biased region" description="Polar residues" evidence="1">
    <location>
        <begin position="261"/>
        <end position="270"/>
    </location>
</feature>
<feature type="compositionally biased region" description="Basic and acidic residues" evidence="1">
    <location>
        <begin position="228"/>
        <end position="243"/>
    </location>
</feature>
<feature type="compositionally biased region" description="Basic and acidic residues" evidence="1">
    <location>
        <begin position="250"/>
        <end position="260"/>
    </location>
</feature>
<evidence type="ECO:0000259" key="2">
    <source>
        <dbReference type="Pfam" id="PF05598"/>
    </source>
</evidence>
<feature type="domain" description="Transposase InsH N-terminal" evidence="2">
    <location>
        <begin position="39"/>
        <end position="114"/>
    </location>
</feature>
<dbReference type="InterPro" id="IPR025668">
    <property type="entry name" value="Tnp_DDE_dom"/>
</dbReference>
<dbReference type="HOGENOM" id="CLU_021293_12_2_2"/>
<feature type="domain" description="Transposase DDE" evidence="3">
    <location>
        <begin position="414"/>
        <end position="486"/>
    </location>
</feature>
<dbReference type="InParanoid" id="Q2FMM9"/>
<sequence>MSHRYNMIRGYGNEQQFLLPVNAMDWLSENDITYGILEILSILDISPFINKYRDDGRGSAFFDPRSMLGIIIYSMIRGEKSSRKIEMCCHYDIGYRIVANNLTPDHTTIYRFKKNNSKEIKSLFKQLSQIIVESGIARIGVLALDGSKFGCNASLSANKKLKYLEAELGRLFDESQEIDELENDDINIQDMEINRLPEHLSTKEKRKEVLNRAKEKLIERHDIESKKQEKKILDREKEELESGKKKRGRKPLEPKKEPSSDSKVNLTDPESQIMSTTNGWIQGYNGQIIVSENQFILAAMISDEQNDKKLLIPMLNELEDLFTGIHPSISPNILLSDAGYFSYPNSLAELDYGIQLIIPPSKERKIPEYSDNDGYISRMEMICRAICMGEIITFPELQSIGTFVWQSFMNREKQATTQEICKRVMEVRVKSPTGRELYRKRKYMVEPVFGNMKHNMRFRSFSQKGKENCEGEFFLAALVHNIKKLIRFEGIVKIKEFATNIIKPSRGSGFSYIFANTVCKVGIDTCRFIHQLVYFG</sequence>
<dbReference type="PANTHER" id="PTHR33408">
    <property type="entry name" value="TRANSPOSASE"/>
    <property type="match status" value="1"/>
</dbReference>
<dbReference type="EnsemblBacteria" id="ABD40450">
    <property type="protein sequence ID" value="ABD40450"/>
    <property type="gene ID" value="Mhun_0697"/>
</dbReference>
<dbReference type="InterPro" id="IPR008490">
    <property type="entry name" value="Transposase_InsH_N"/>
</dbReference>
<proteinExistence type="predicted"/>
<feature type="region of interest" description="Disordered" evidence="1">
    <location>
        <begin position="228"/>
        <end position="270"/>
    </location>
</feature>
<dbReference type="KEGG" id="mhu:Mhun_0697"/>
<protein>
    <submittedName>
        <fullName evidence="4">Transposase, IS4 family</fullName>
    </submittedName>
</protein>
<dbReference type="GeneID" id="3922464"/>
<dbReference type="EMBL" id="CP000254">
    <property type="protein sequence ID" value="ABD40450.1"/>
    <property type="molecule type" value="Genomic_DNA"/>
</dbReference>
<gene>
    <name evidence="4" type="ordered locus">Mhun_0697</name>
</gene>
<dbReference type="RefSeq" id="WP_011447733.1">
    <property type="nucleotide sequence ID" value="NC_007796.1"/>
</dbReference>
<name>Q2FMM9_METHJ</name>
<evidence type="ECO:0000313" key="4">
    <source>
        <dbReference type="EMBL" id="ABD40450.1"/>
    </source>
</evidence>
<keyword evidence="5" id="KW-1185">Reference proteome</keyword>
<dbReference type="OrthoDB" id="135676at2157"/>
<accession>Q2FMM9</accession>
<reference evidence="5" key="1">
    <citation type="journal article" date="2016" name="Stand. Genomic Sci.">
        <title>Complete genome sequence of Methanospirillum hungatei type strain JF1.</title>
        <authorList>
            <person name="Gunsalus R.P."/>
            <person name="Cook L.E."/>
            <person name="Crable B."/>
            <person name="Rohlin L."/>
            <person name="McDonald E."/>
            <person name="Mouttaki H."/>
            <person name="Sieber J.R."/>
            <person name="Poweleit N."/>
            <person name="Zhou H."/>
            <person name="Lapidus A.L."/>
            <person name="Daligault H.E."/>
            <person name="Land M."/>
            <person name="Gilna P."/>
            <person name="Ivanova N."/>
            <person name="Kyrpides N."/>
            <person name="Culley D.E."/>
            <person name="McInerney M.J."/>
        </authorList>
    </citation>
    <scope>NUCLEOTIDE SEQUENCE [LARGE SCALE GENOMIC DNA]</scope>
    <source>
        <strain evidence="5">ATCC 27890 / DSM 864 / NBRC 100397 / JF-1</strain>
    </source>
</reference>
<organism evidence="4 5">
    <name type="scientific">Methanospirillum hungatei JF-1 (strain ATCC 27890 / DSM 864 / NBRC 100397 / JF-1)</name>
    <dbReference type="NCBI Taxonomy" id="323259"/>
    <lineage>
        <taxon>Archaea</taxon>
        <taxon>Methanobacteriati</taxon>
        <taxon>Methanobacteriota</taxon>
        <taxon>Stenosarchaea group</taxon>
        <taxon>Methanomicrobia</taxon>
        <taxon>Methanomicrobiales</taxon>
        <taxon>Methanospirillaceae</taxon>
        <taxon>Methanospirillum</taxon>
    </lineage>
</organism>
<dbReference type="Proteomes" id="UP000001941">
    <property type="component" value="Chromosome"/>
</dbReference>